<name>A0A502E6N9_9FLAO</name>
<keyword evidence="2" id="KW-1185">Reference proteome</keyword>
<dbReference type="Proteomes" id="UP000319700">
    <property type="component" value="Unassembled WGS sequence"/>
</dbReference>
<comment type="caution">
    <text evidence="1">The sequence shown here is derived from an EMBL/GenBank/DDBJ whole genome shotgun (WGS) entry which is preliminary data.</text>
</comment>
<reference evidence="1 2" key="1">
    <citation type="journal article" date="2019" name="Environ. Microbiol.">
        <title>Species interactions and distinct microbial communities in high Arctic permafrost affected cryosols are associated with the CH4 and CO2 gas fluxes.</title>
        <authorList>
            <person name="Altshuler I."/>
            <person name="Hamel J."/>
            <person name="Turney S."/>
            <person name="Magnuson E."/>
            <person name="Levesque R."/>
            <person name="Greer C."/>
            <person name="Whyte L.G."/>
        </authorList>
    </citation>
    <scope>NUCLEOTIDE SEQUENCE [LARGE SCALE GENOMIC DNA]</scope>
    <source>
        <strain evidence="1 2">42</strain>
    </source>
</reference>
<organism evidence="1 2">
    <name type="scientific">Flavobacterium pectinovorum</name>
    <dbReference type="NCBI Taxonomy" id="29533"/>
    <lineage>
        <taxon>Bacteria</taxon>
        <taxon>Pseudomonadati</taxon>
        <taxon>Bacteroidota</taxon>
        <taxon>Flavobacteriia</taxon>
        <taxon>Flavobacteriales</taxon>
        <taxon>Flavobacteriaceae</taxon>
        <taxon>Flavobacterium</taxon>
    </lineage>
</organism>
<evidence type="ECO:0000313" key="1">
    <source>
        <dbReference type="EMBL" id="TPG33323.1"/>
    </source>
</evidence>
<protein>
    <submittedName>
        <fullName evidence="1">Uncharacterized protein</fullName>
    </submittedName>
</protein>
<dbReference type="AlphaFoldDB" id="A0A502E6N9"/>
<evidence type="ECO:0000313" key="2">
    <source>
        <dbReference type="Proteomes" id="UP000319700"/>
    </source>
</evidence>
<sequence>MPQGFGINSLKLSSKYLISKIYLGEIMLIIAKNALNPSKRQKLVLYHRNRNDKKRTNQV</sequence>
<accession>A0A502E6N9</accession>
<proteinExistence type="predicted"/>
<dbReference type="EMBL" id="RCZH01000022">
    <property type="protein sequence ID" value="TPG33323.1"/>
    <property type="molecule type" value="Genomic_DNA"/>
</dbReference>
<gene>
    <name evidence="1" type="ORF">EAH81_24680</name>
</gene>